<dbReference type="InterPro" id="IPR013783">
    <property type="entry name" value="Ig-like_fold"/>
</dbReference>
<dbReference type="PANTHER" id="PTHR42732:SF1">
    <property type="entry name" value="BETA-MANNOSIDASE"/>
    <property type="match status" value="1"/>
</dbReference>
<organism evidence="9 10">
    <name type="scientific">Anaerocolumna chitinilytica</name>
    <dbReference type="NCBI Taxonomy" id="1727145"/>
    <lineage>
        <taxon>Bacteria</taxon>
        <taxon>Bacillati</taxon>
        <taxon>Bacillota</taxon>
        <taxon>Clostridia</taxon>
        <taxon>Lachnospirales</taxon>
        <taxon>Lachnospiraceae</taxon>
        <taxon>Anaerocolumna</taxon>
    </lineage>
</organism>
<dbReference type="GO" id="GO:0004553">
    <property type="term" value="F:hydrolase activity, hydrolyzing O-glycosyl compounds"/>
    <property type="evidence" value="ECO:0007669"/>
    <property type="project" value="InterPro"/>
</dbReference>
<reference evidence="9 10" key="1">
    <citation type="submission" date="2020-08" db="EMBL/GenBank/DDBJ databases">
        <title>Draft genome sequencing of an Anaerocolumna strain isolated from anoxic soil subjected to BSD treatment.</title>
        <authorList>
            <person name="Uek A."/>
            <person name="Tonouchi A."/>
        </authorList>
    </citation>
    <scope>NUCLEOTIDE SEQUENCE [LARGE SCALE GENOMIC DNA]</scope>
    <source>
        <strain evidence="9 10">CTTW</strain>
    </source>
</reference>
<dbReference type="Pfam" id="PF00703">
    <property type="entry name" value="Glyco_hydro_2"/>
    <property type="match status" value="1"/>
</dbReference>
<dbReference type="SUPFAM" id="SSF49785">
    <property type="entry name" value="Galactose-binding domain-like"/>
    <property type="match status" value="1"/>
</dbReference>
<dbReference type="InterPro" id="IPR023232">
    <property type="entry name" value="Glyco_hydro_2_AS"/>
</dbReference>
<evidence type="ECO:0000259" key="8">
    <source>
        <dbReference type="Pfam" id="PF18565"/>
    </source>
</evidence>
<dbReference type="InterPro" id="IPR006103">
    <property type="entry name" value="Glyco_hydro_2_cat"/>
</dbReference>
<dbReference type="PANTHER" id="PTHR42732">
    <property type="entry name" value="BETA-GALACTOSIDASE"/>
    <property type="match status" value="1"/>
</dbReference>
<evidence type="ECO:0008006" key="11">
    <source>
        <dbReference type="Google" id="ProtNLM"/>
    </source>
</evidence>
<evidence type="ECO:0000256" key="3">
    <source>
        <dbReference type="ARBA" id="ARBA00023295"/>
    </source>
</evidence>
<keyword evidence="10" id="KW-1185">Reference proteome</keyword>
<name>A0A7I8DJG9_9FIRM</name>
<dbReference type="InterPro" id="IPR006104">
    <property type="entry name" value="Glyco_hydro_2_N"/>
</dbReference>
<protein>
    <recommendedName>
        <fullName evidence="11">Beta-galactosidase</fullName>
    </recommendedName>
</protein>
<feature type="domain" description="Glycoside hydrolase family 2 catalytic" evidence="5">
    <location>
        <begin position="262"/>
        <end position="439"/>
    </location>
</feature>
<evidence type="ECO:0000259" key="7">
    <source>
        <dbReference type="Pfam" id="PF16355"/>
    </source>
</evidence>
<gene>
    <name evidence="9" type="ORF">bsdcttw_16200</name>
</gene>
<dbReference type="InterPro" id="IPR006102">
    <property type="entry name" value="Ig-like_GH2"/>
</dbReference>
<dbReference type="GO" id="GO:0005975">
    <property type="term" value="P:carbohydrate metabolic process"/>
    <property type="evidence" value="ECO:0007669"/>
    <property type="project" value="InterPro"/>
</dbReference>
<dbReference type="Gene3D" id="2.60.40.10">
    <property type="entry name" value="Immunoglobulins"/>
    <property type="match status" value="3"/>
</dbReference>
<keyword evidence="3" id="KW-0326">Glycosidase</keyword>
<evidence type="ECO:0000259" key="6">
    <source>
        <dbReference type="Pfam" id="PF02837"/>
    </source>
</evidence>
<evidence type="ECO:0000259" key="4">
    <source>
        <dbReference type="Pfam" id="PF00703"/>
    </source>
</evidence>
<dbReference type="InterPro" id="IPR036156">
    <property type="entry name" value="Beta-gal/glucu_dom_sf"/>
</dbReference>
<dbReference type="InterPro" id="IPR006101">
    <property type="entry name" value="Glyco_hydro_2"/>
</dbReference>
<dbReference type="EMBL" id="AP023368">
    <property type="protein sequence ID" value="BCJ98579.1"/>
    <property type="molecule type" value="Genomic_DNA"/>
</dbReference>
<dbReference type="Gene3D" id="3.20.20.80">
    <property type="entry name" value="Glycosidases"/>
    <property type="match status" value="1"/>
</dbReference>
<feature type="domain" description="Glycoside hydrolase family 2" evidence="8">
    <location>
        <begin position="656"/>
        <end position="755"/>
    </location>
</feature>
<dbReference type="PRINTS" id="PR00132">
    <property type="entry name" value="GLHYDRLASE2"/>
</dbReference>
<dbReference type="RefSeq" id="WP_185258898.1">
    <property type="nucleotide sequence ID" value="NZ_AP023368.1"/>
</dbReference>
<comment type="similarity">
    <text evidence="1">Belongs to the glycosyl hydrolase 2 family.</text>
</comment>
<dbReference type="InterPro" id="IPR051913">
    <property type="entry name" value="GH2_Domain-Containing"/>
</dbReference>
<dbReference type="CDD" id="cd04084">
    <property type="entry name" value="CBM6_xylanase-like"/>
    <property type="match status" value="1"/>
</dbReference>
<sequence>MKYLWNEGWKFTKQDIGTSLERISQDDIRWQEVDIPHDWLIYNTMELYETGEGWYKKKLTLDDLGKKHYFLYFEGVYMDSTVYVGNRMVGEWKYGYSSFEFDITDYLEPGENEIKVRVVYQNLNTRWYSGAGIYRSVWLKITEPVHFISDGIYITTSKEAEGWKLEIESELIDESGVHMKGILKNTVLDKAGNIAAVCQEEINLTKEVTCYPQVLMLDNPLLWNLQEPNLYELKTELFIEGSQIDSVSQNFGFRTLRFDNEEGFYLNEKGIKLHGVCEHHDLGALGAAVNKAALRRKFMILREMGVNAIRTSHNMPAVELMELADELGFLVVSEAFDMWERPKTEYDYARFFLAWCHKDVASWIRRDRNHPSIIMWSIGNEIYDTHASERGLEITKMLRDLVLKHDPKKNGQVTIGSNYMKWENAQKCTEELPIAGYNYGEALYDEHHKKYPHWIIYGSETASTIQSRGIYHFPASNVLVTHEDEQCSSLGNCSTNWGAKNSQKNIIDDRDAKFCLGQFIWTGFDYIGEPTPYFTKNSYFGQIDTAGFKKDAFYIYQAEWTDYKQNPMIHLLPYWDFNERQLIDIRVYSNAPKIELFFNDTSLGVFYIDHEKGKQLSGEWQIPYQPGTIKAVAYDENDQVIATDMQSSFEDAANIILKPDKSTLKADGLDMAFVEISMTDKKGVPVRNAGNRVEVKLSGAGRLVGLDNGDSTDYDSYKGTSRRLFSGKLLAMIASKQEAGSIICEVSSPGMKTEVLRLDALPCEKIPGVSSVTENIQSVEEKEIPIRKIELISRGVNHLTKETPETIVAARILPENATYKEIEWKAMTVNGIISNIAKVRVKEGEAVVTAMGDGEFRLCCMAKNGGKNPRVISELEFQITGLGEALINPYQFVSAGLYNYGNREFHSGLLGGVSTDDTSNYIGFKNVDFGDYGSDEITLPIYHLSHNSTRIEFWEGIPGEKDSHLLLDTVYDKDFIWNTYQTETYKLPKRLKGITTLCIGIKDKLDIQGFTFTYYEKAYARLYARDYNNIYGDCFTVTKEAIEKIGNNVAIDFNNMDFGERGIKKVVICGKSRTDKNTININFEGDESEERQSFEIPYSVDYEEYEFKVNKVTGKQKVSFLFLPGSSFDFKWFQFYPEE</sequence>
<feature type="domain" description="Glycoside hydrolase family 2 immunoglobulin-like beta-sandwich" evidence="4">
    <location>
        <begin position="151"/>
        <end position="254"/>
    </location>
</feature>
<feature type="domain" description="Glycosyl hydrolases family 2 sugar binding" evidence="6">
    <location>
        <begin position="49"/>
        <end position="139"/>
    </location>
</feature>
<dbReference type="Pfam" id="PF18565">
    <property type="entry name" value="Glyco_hydro2_C5"/>
    <property type="match status" value="1"/>
</dbReference>
<evidence type="ECO:0000259" key="5">
    <source>
        <dbReference type="Pfam" id="PF02836"/>
    </source>
</evidence>
<evidence type="ECO:0000256" key="1">
    <source>
        <dbReference type="ARBA" id="ARBA00007401"/>
    </source>
</evidence>
<feature type="domain" description="DUF4982" evidence="7">
    <location>
        <begin position="581"/>
        <end position="641"/>
    </location>
</feature>
<keyword evidence="2" id="KW-0378">Hydrolase</keyword>
<dbReference type="AlphaFoldDB" id="A0A7I8DJG9"/>
<dbReference type="Pfam" id="PF16355">
    <property type="entry name" value="DUF4982"/>
    <property type="match status" value="1"/>
</dbReference>
<evidence type="ECO:0000313" key="9">
    <source>
        <dbReference type="EMBL" id="BCJ98579.1"/>
    </source>
</evidence>
<dbReference type="InterPro" id="IPR017853">
    <property type="entry name" value="GH"/>
</dbReference>
<dbReference type="Proteomes" id="UP000515703">
    <property type="component" value="Chromosome"/>
</dbReference>
<reference evidence="9 10" key="2">
    <citation type="submission" date="2020-08" db="EMBL/GenBank/DDBJ databases">
        <authorList>
            <person name="Ueki A."/>
            <person name="Tonouchi A."/>
        </authorList>
    </citation>
    <scope>NUCLEOTIDE SEQUENCE [LARGE SCALE GENOMIC DNA]</scope>
    <source>
        <strain evidence="9 10">CTTW</strain>
    </source>
</reference>
<dbReference type="Pfam" id="PF02837">
    <property type="entry name" value="Glyco_hydro_2_N"/>
    <property type="match status" value="1"/>
</dbReference>
<proteinExistence type="inferred from homology"/>
<evidence type="ECO:0000313" key="10">
    <source>
        <dbReference type="Proteomes" id="UP000515703"/>
    </source>
</evidence>
<dbReference type="Pfam" id="PF02836">
    <property type="entry name" value="Glyco_hydro_2_C"/>
    <property type="match status" value="1"/>
</dbReference>
<dbReference type="KEGG" id="acht:bsdcttw_16200"/>
<dbReference type="InterPro" id="IPR040605">
    <property type="entry name" value="Glyco_hydro2_dom5"/>
</dbReference>
<dbReference type="Gene3D" id="2.60.120.260">
    <property type="entry name" value="Galactose-binding domain-like"/>
    <property type="match status" value="3"/>
</dbReference>
<accession>A0A7I8DJG9</accession>
<dbReference type="SUPFAM" id="SSF49303">
    <property type="entry name" value="beta-Galactosidase/glucuronidase domain"/>
    <property type="match status" value="1"/>
</dbReference>
<dbReference type="InterPro" id="IPR008979">
    <property type="entry name" value="Galactose-bd-like_sf"/>
</dbReference>
<dbReference type="InterPro" id="IPR032311">
    <property type="entry name" value="DUF4982"/>
</dbReference>
<dbReference type="SUPFAM" id="SSF51445">
    <property type="entry name" value="(Trans)glycosidases"/>
    <property type="match status" value="1"/>
</dbReference>
<evidence type="ECO:0000256" key="2">
    <source>
        <dbReference type="ARBA" id="ARBA00022801"/>
    </source>
</evidence>
<dbReference type="PROSITE" id="PS00608">
    <property type="entry name" value="GLYCOSYL_HYDROL_F2_2"/>
    <property type="match status" value="1"/>
</dbReference>